<dbReference type="PANTHER" id="PTHR44360:SF1">
    <property type="entry name" value="DNAJ HOMOLOG SUBFAMILY B MEMBER 9"/>
    <property type="match status" value="1"/>
</dbReference>
<dbReference type="RefSeq" id="WP_123125498.1">
    <property type="nucleotide sequence ID" value="NZ_RJJD01000001.1"/>
</dbReference>
<dbReference type="CDD" id="cd06257">
    <property type="entry name" value="DnaJ"/>
    <property type="match status" value="1"/>
</dbReference>
<dbReference type="SMART" id="SM00271">
    <property type="entry name" value="DnaJ"/>
    <property type="match status" value="1"/>
</dbReference>
<dbReference type="GO" id="GO:0036503">
    <property type="term" value="P:ERAD pathway"/>
    <property type="evidence" value="ECO:0007669"/>
    <property type="project" value="TreeGrafter"/>
</dbReference>
<dbReference type="Proteomes" id="UP000272117">
    <property type="component" value="Unassembled WGS sequence"/>
</dbReference>
<dbReference type="InterPro" id="IPR051948">
    <property type="entry name" value="Hsp70_co-chaperone_J-domain"/>
</dbReference>
<dbReference type="InterPro" id="IPR036869">
    <property type="entry name" value="J_dom_sf"/>
</dbReference>
<dbReference type="EMBL" id="RJJD01000001">
    <property type="protein sequence ID" value="RNI31598.1"/>
    <property type="molecule type" value="Genomic_DNA"/>
</dbReference>
<dbReference type="AlphaFoldDB" id="A0A3M9N3L0"/>
<dbReference type="InterPro" id="IPR001623">
    <property type="entry name" value="DnaJ_domain"/>
</dbReference>
<dbReference type="Gene3D" id="1.10.287.110">
    <property type="entry name" value="DnaJ domain"/>
    <property type="match status" value="1"/>
</dbReference>
<dbReference type="PRINTS" id="PR00625">
    <property type="entry name" value="JDOMAIN"/>
</dbReference>
<gene>
    <name evidence="4" type="ORF">EFB08_03525</name>
</gene>
<accession>A0A3M9N3L0</accession>
<proteinExistence type="predicted"/>
<feature type="transmembrane region" description="Helical" evidence="2">
    <location>
        <begin position="167"/>
        <end position="187"/>
    </location>
</feature>
<comment type="caution">
    <text evidence="4">The sequence shown here is derived from an EMBL/GenBank/DDBJ whole genome shotgun (WGS) entry which is preliminary data.</text>
</comment>
<evidence type="ECO:0000313" key="5">
    <source>
        <dbReference type="Proteomes" id="UP000272117"/>
    </source>
</evidence>
<evidence type="ECO:0000259" key="3">
    <source>
        <dbReference type="PROSITE" id="PS50076"/>
    </source>
</evidence>
<protein>
    <recommendedName>
        <fullName evidence="3">J domain-containing protein</fullName>
    </recommendedName>
</protein>
<dbReference type="PANTHER" id="PTHR44360">
    <property type="entry name" value="DNAJ HOMOLOG SUBFAMILY B MEMBER 9"/>
    <property type="match status" value="1"/>
</dbReference>
<dbReference type="Pfam" id="PF00226">
    <property type="entry name" value="DnaJ"/>
    <property type="match status" value="1"/>
</dbReference>
<dbReference type="GO" id="GO:0051787">
    <property type="term" value="F:misfolded protein binding"/>
    <property type="evidence" value="ECO:0007669"/>
    <property type="project" value="TreeGrafter"/>
</dbReference>
<sequence>MLTESYRVLGVPFGADMPQIRHAYRQLVLQYHPDRNHHPDAPAMFLRIQSAYEYLQRFQELATAPAKTQAAATSPPQPQSDWEKYQYTYDPPADPKEYLAWAAVARERARRQKEKDHAEYVRRTLEMKQKWWFPLAYYSSYLVLVLGAMAGLVFLLIPLLFLVTGQFRSMFLGVMTVPMGIMIMRLMQVLRQDIRKHFGEDLPELSK</sequence>
<dbReference type="SUPFAM" id="SSF46565">
    <property type="entry name" value="Chaperone J-domain"/>
    <property type="match status" value="1"/>
</dbReference>
<dbReference type="PROSITE" id="PS50076">
    <property type="entry name" value="DNAJ_2"/>
    <property type="match status" value="1"/>
</dbReference>
<dbReference type="OrthoDB" id="9779622at2"/>
<keyword evidence="2" id="KW-1133">Transmembrane helix</keyword>
<organism evidence="4 5">
    <name type="scientific">Rufibacter latericius</name>
    <dbReference type="NCBI Taxonomy" id="2487040"/>
    <lineage>
        <taxon>Bacteria</taxon>
        <taxon>Pseudomonadati</taxon>
        <taxon>Bacteroidota</taxon>
        <taxon>Cytophagia</taxon>
        <taxon>Cytophagales</taxon>
        <taxon>Hymenobacteraceae</taxon>
        <taxon>Rufibacter</taxon>
    </lineage>
</organism>
<feature type="domain" description="J" evidence="3">
    <location>
        <begin position="4"/>
        <end position="86"/>
    </location>
</feature>
<keyword evidence="1" id="KW-0143">Chaperone</keyword>
<keyword evidence="5" id="KW-1185">Reference proteome</keyword>
<reference evidence="4 5" key="1">
    <citation type="submission" date="2018-11" db="EMBL/GenBank/DDBJ databases">
        <title>Rufibacter latericius sp. nov., isolated from water in Baiyang Lake.</title>
        <authorList>
            <person name="Yang Y."/>
        </authorList>
    </citation>
    <scope>NUCLEOTIDE SEQUENCE [LARGE SCALE GENOMIC DNA]</scope>
    <source>
        <strain evidence="4 5">R-22-1c-1</strain>
    </source>
</reference>
<name>A0A3M9N3L0_9BACT</name>
<keyword evidence="2" id="KW-0812">Transmembrane</keyword>
<evidence type="ECO:0000313" key="4">
    <source>
        <dbReference type="EMBL" id="RNI31598.1"/>
    </source>
</evidence>
<evidence type="ECO:0000256" key="1">
    <source>
        <dbReference type="ARBA" id="ARBA00023186"/>
    </source>
</evidence>
<feature type="transmembrane region" description="Helical" evidence="2">
    <location>
        <begin position="135"/>
        <end position="161"/>
    </location>
</feature>
<keyword evidence="2" id="KW-0472">Membrane</keyword>
<evidence type="ECO:0000256" key="2">
    <source>
        <dbReference type="SAM" id="Phobius"/>
    </source>
</evidence>
<dbReference type="GO" id="GO:0051087">
    <property type="term" value="F:protein-folding chaperone binding"/>
    <property type="evidence" value="ECO:0007669"/>
    <property type="project" value="TreeGrafter"/>
</dbReference>